<proteinExistence type="predicted"/>
<dbReference type="Proteomes" id="UP000252023">
    <property type="component" value="Chromosome"/>
</dbReference>
<evidence type="ECO:0000313" key="2">
    <source>
        <dbReference type="Proteomes" id="UP000252023"/>
    </source>
</evidence>
<dbReference type="EMBL" id="CP030918">
    <property type="protein sequence ID" value="AXC50378.1"/>
    <property type="molecule type" value="Genomic_DNA"/>
</dbReference>
<name>A0A344PLX3_9RHOB</name>
<protein>
    <submittedName>
        <fullName evidence="1">Phage portal protein</fullName>
    </submittedName>
</protein>
<keyword evidence="2" id="KW-1185">Reference proteome</keyword>
<organism evidence="1 2">
    <name type="scientific">Paracoccus suum</name>
    <dbReference type="NCBI Taxonomy" id="2259340"/>
    <lineage>
        <taxon>Bacteria</taxon>
        <taxon>Pseudomonadati</taxon>
        <taxon>Pseudomonadota</taxon>
        <taxon>Alphaproteobacteria</taxon>
        <taxon>Rhodobacterales</taxon>
        <taxon>Paracoccaceae</taxon>
        <taxon>Paracoccus</taxon>
    </lineage>
</organism>
<gene>
    <name evidence="1" type="ORF">DRW48_12390</name>
</gene>
<dbReference type="KEGG" id="pars:DRW48_12390"/>
<reference evidence="2" key="1">
    <citation type="submission" date="2018-07" db="EMBL/GenBank/DDBJ databases">
        <title>Genome sequencing of Paracoccus sp. SC2-6.</title>
        <authorList>
            <person name="Heo J."/>
            <person name="Kim S.-J."/>
            <person name="Kwon S.-W."/>
        </authorList>
    </citation>
    <scope>NUCLEOTIDE SEQUENCE [LARGE SCALE GENOMIC DNA]</scope>
    <source>
        <strain evidence="2">SC2-6</strain>
    </source>
</reference>
<dbReference type="OrthoDB" id="7605001at2"/>
<dbReference type="RefSeq" id="WP_114076695.1">
    <property type="nucleotide sequence ID" value="NZ_CP030918.1"/>
</dbReference>
<sequence length="351" mass="37025">MRWPWQTPEVETRSTPVVTAQYIDARRGIAVAGDTTSLSATVGTCAGIWSRSFAMLVPDPVDDLTPDILAAVGLDLFFRGESLWHIGLDQSRLTLRRAASWSEYAGGRYSLALSTPGGSKTVRALEDEVVKLTINAAPESPWRGRSPLALMGLSASLLADLEQTVSSALPYTGKGLLPIPSTVPEDQKTTALQGLRHGSLAVVGSKEDFGHHTGGSRSEFKRVELTPDLSGVPLVETTRDLHERVLAAAGVPPSLFTASGNAGASREALRLFTTLTLDPLARAITPELARKIGVTRLGLQDLATADTAGRARSVSSLVQSGVPLATAMSLVGWDNVDLPEGASKPINSGGE</sequence>
<dbReference type="AlphaFoldDB" id="A0A344PLX3"/>
<accession>A0A344PLX3</accession>
<evidence type="ECO:0000313" key="1">
    <source>
        <dbReference type="EMBL" id="AXC50378.1"/>
    </source>
</evidence>